<organism evidence="1 2">
    <name type="scientific">Trichormus variabilis N2B</name>
    <dbReference type="NCBI Taxonomy" id="2681315"/>
    <lineage>
        <taxon>Bacteria</taxon>
        <taxon>Bacillati</taxon>
        <taxon>Cyanobacteriota</taxon>
        <taxon>Cyanophyceae</taxon>
        <taxon>Nostocales</taxon>
        <taxon>Nostocaceae</taxon>
        <taxon>Trichormus</taxon>
    </lineage>
</organism>
<gene>
    <name evidence="1" type="ORF">GNE12_28185</name>
</gene>
<accession>A0ABR6SHL6</accession>
<dbReference type="GeneID" id="58727209"/>
<evidence type="ECO:0000313" key="1">
    <source>
        <dbReference type="EMBL" id="MBC1305768.1"/>
    </source>
</evidence>
<protein>
    <submittedName>
        <fullName evidence="1">Uncharacterized protein</fullName>
    </submittedName>
</protein>
<keyword evidence="1" id="KW-0614">Plasmid</keyword>
<reference evidence="1 2" key="1">
    <citation type="submission" date="2019-11" db="EMBL/GenBank/DDBJ databases">
        <title>Comparison of genomes from free-living endosymbiotic cyanobacteria isolated from Azolla.</title>
        <authorList>
            <person name="Thiel T."/>
            <person name="Pratte B."/>
        </authorList>
    </citation>
    <scope>NUCLEOTIDE SEQUENCE [LARGE SCALE GENOMIC DNA]</scope>
    <source>
        <strain evidence="1 2">N2B</strain>
        <plasmid evidence="1">pN2B-A</plasmid>
    </source>
</reference>
<dbReference type="RefSeq" id="WP_011316591.1">
    <property type="nucleotide sequence ID" value="NZ_JACKZP010000285.1"/>
</dbReference>
<sequence length="110" mass="13383">MKCSKWQIILRPSNNFARALIYENYSLWFKIFQEFRDYSYIHIKNKVSDFDKYICKHEENDTNGNNLINVNDDSDFLKEENNNSCINFDNDYAWIDYGYMNDINNPFEVY</sequence>
<geneLocation type="plasmid" evidence="1">
    <name>pN2B-A</name>
</geneLocation>
<name>A0ABR6SHL6_ANAVA</name>
<proteinExistence type="predicted"/>
<comment type="caution">
    <text evidence="1">The sequence shown here is derived from an EMBL/GenBank/DDBJ whole genome shotgun (WGS) entry which is preliminary data.</text>
</comment>
<evidence type="ECO:0000313" key="2">
    <source>
        <dbReference type="Proteomes" id="UP000570851"/>
    </source>
</evidence>
<dbReference type="EMBL" id="JACKZP010000285">
    <property type="protein sequence ID" value="MBC1305768.1"/>
    <property type="molecule type" value="Genomic_DNA"/>
</dbReference>
<dbReference type="Proteomes" id="UP000570851">
    <property type="component" value="Unassembled WGS sequence"/>
</dbReference>
<keyword evidence="2" id="KW-1185">Reference proteome</keyword>